<name>A0A654M1D7_9ARCH</name>
<accession>A0A654M1D7</accession>
<keyword evidence="2" id="KW-1185">Reference proteome</keyword>
<dbReference type="EMBL" id="CP012850">
    <property type="protein sequence ID" value="ALI37275.1"/>
    <property type="molecule type" value="Genomic_DNA"/>
</dbReference>
<evidence type="ECO:0000313" key="1">
    <source>
        <dbReference type="EMBL" id="ALI37275.1"/>
    </source>
</evidence>
<sequence>MGVFVHVNSYFGLILKLIHTRLISTFLNLQLDRHDTSNGYFKHSKIIKNLS</sequence>
<dbReference type="KEGG" id="taa:NMY3_03088"/>
<proteinExistence type="predicted"/>
<protein>
    <submittedName>
        <fullName evidence="1">Uncharacterized protein</fullName>
    </submittedName>
</protein>
<reference evidence="2" key="1">
    <citation type="submission" date="2015-10" db="EMBL/GenBank/DDBJ databases">
        <title>Niche specialization of a soil ammonia-oxidizing archaeon, Candidatus Nitrosocosmicus oleophilus.</title>
        <authorList>
            <person name="Jung M.-Y."/>
            <person name="Rhee S.-K."/>
        </authorList>
    </citation>
    <scope>NUCLEOTIDE SEQUENCE [LARGE SCALE GENOMIC DNA]</scope>
    <source>
        <strain evidence="2">MY3</strain>
    </source>
</reference>
<dbReference type="Proteomes" id="UP000058925">
    <property type="component" value="Chromosome"/>
</dbReference>
<organism evidence="1 2">
    <name type="scientific">Candidatus Nitrosocosmicus oleophilus</name>
    <dbReference type="NCBI Taxonomy" id="1353260"/>
    <lineage>
        <taxon>Archaea</taxon>
        <taxon>Nitrososphaerota</taxon>
        <taxon>Nitrososphaeria</taxon>
        <taxon>Nitrososphaerales</taxon>
        <taxon>Nitrososphaeraceae</taxon>
        <taxon>Candidatus Nitrosocosmicus</taxon>
    </lineage>
</organism>
<dbReference type="AlphaFoldDB" id="A0A654M1D7"/>
<gene>
    <name evidence="1" type="ORF">NMY3_03088</name>
</gene>
<evidence type="ECO:0000313" key="2">
    <source>
        <dbReference type="Proteomes" id="UP000058925"/>
    </source>
</evidence>